<organism evidence="2 3">
    <name type="scientific">Periplaneta americana</name>
    <name type="common">American cockroach</name>
    <name type="synonym">Blatta americana</name>
    <dbReference type="NCBI Taxonomy" id="6978"/>
    <lineage>
        <taxon>Eukaryota</taxon>
        <taxon>Metazoa</taxon>
        <taxon>Ecdysozoa</taxon>
        <taxon>Arthropoda</taxon>
        <taxon>Hexapoda</taxon>
        <taxon>Insecta</taxon>
        <taxon>Pterygota</taxon>
        <taxon>Neoptera</taxon>
        <taxon>Polyneoptera</taxon>
        <taxon>Dictyoptera</taxon>
        <taxon>Blattodea</taxon>
        <taxon>Blattoidea</taxon>
        <taxon>Blattidae</taxon>
        <taxon>Blattinae</taxon>
        <taxon>Periplaneta</taxon>
    </lineage>
</organism>
<evidence type="ECO:0000313" key="2">
    <source>
        <dbReference type="EMBL" id="KAJ4431575.1"/>
    </source>
</evidence>
<name>A0ABQ8SC40_PERAM</name>
<evidence type="ECO:0000256" key="1">
    <source>
        <dbReference type="SAM" id="MobiDB-lite"/>
    </source>
</evidence>
<accession>A0ABQ8SC40</accession>
<protein>
    <submittedName>
        <fullName evidence="2">Uncharacterized protein</fullName>
    </submittedName>
</protein>
<sequence>MASADCSEQSDVRKSSEEECVPGTDIESKSSEEQYVPPEIKEEATISNLNQLLTPLGQSPISKRARKVSVVNETVKYLMSQLSGIVTSHGKSPWDGVCGTVKRLAAHASPRGTQITNPKELYDRAKTNIPGVDISFTGKEQHENEADILNNDRFLRLKTVPGTRSILCVVPVFENKISVKNIFFVV</sequence>
<reference evidence="2 3" key="1">
    <citation type="journal article" date="2022" name="Allergy">
        <title>Genome assembly and annotation of Periplaneta americana reveal a comprehensive cockroach allergen profile.</title>
        <authorList>
            <person name="Wang L."/>
            <person name="Xiong Q."/>
            <person name="Saelim N."/>
            <person name="Wang L."/>
            <person name="Nong W."/>
            <person name="Wan A.T."/>
            <person name="Shi M."/>
            <person name="Liu X."/>
            <person name="Cao Q."/>
            <person name="Hui J.H.L."/>
            <person name="Sookrung N."/>
            <person name="Leung T.F."/>
            <person name="Tungtrongchitr A."/>
            <person name="Tsui S.K.W."/>
        </authorList>
    </citation>
    <scope>NUCLEOTIDE SEQUENCE [LARGE SCALE GENOMIC DNA]</scope>
    <source>
        <strain evidence="2">PWHHKU_190912</strain>
    </source>
</reference>
<evidence type="ECO:0000313" key="3">
    <source>
        <dbReference type="Proteomes" id="UP001148838"/>
    </source>
</evidence>
<gene>
    <name evidence="2" type="ORF">ANN_20174</name>
</gene>
<dbReference type="EMBL" id="JAJSOF020000031">
    <property type="protein sequence ID" value="KAJ4431575.1"/>
    <property type="molecule type" value="Genomic_DNA"/>
</dbReference>
<proteinExistence type="predicted"/>
<keyword evidence="3" id="KW-1185">Reference proteome</keyword>
<feature type="region of interest" description="Disordered" evidence="1">
    <location>
        <begin position="1"/>
        <end position="36"/>
    </location>
</feature>
<dbReference type="PANTHER" id="PTHR46601:SF1">
    <property type="entry name" value="ADF-H DOMAIN-CONTAINING PROTEIN"/>
    <property type="match status" value="1"/>
</dbReference>
<dbReference type="PANTHER" id="PTHR46601">
    <property type="entry name" value="ULP_PROTEASE DOMAIN-CONTAINING PROTEIN"/>
    <property type="match status" value="1"/>
</dbReference>
<dbReference type="Proteomes" id="UP001148838">
    <property type="component" value="Unassembled WGS sequence"/>
</dbReference>
<comment type="caution">
    <text evidence="2">The sequence shown here is derived from an EMBL/GenBank/DDBJ whole genome shotgun (WGS) entry which is preliminary data.</text>
</comment>